<evidence type="ECO:0000313" key="4">
    <source>
        <dbReference type="Proteomes" id="UP001305702"/>
    </source>
</evidence>
<dbReference type="Gene3D" id="3.90.660.50">
    <property type="match status" value="1"/>
</dbReference>
<dbReference type="Proteomes" id="UP001305702">
    <property type="component" value="Chromosome"/>
</dbReference>
<dbReference type="InterPro" id="IPR036188">
    <property type="entry name" value="FAD/NAD-bd_sf"/>
</dbReference>
<dbReference type="Pfam" id="PF01593">
    <property type="entry name" value="Amino_oxidase"/>
    <property type="match status" value="1"/>
</dbReference>
<evidence type="ECO:0000259" key="2">
    <source>
        <dbReference type="Pfam" id="PF01593"/>
    </source>
</evidence>
<evidence type="ECO:0000313" key="3">
    <source>
        <dbReference type="EMBL" id="WNQ12908.1"/>
    </source>
</evidence>
<evidence type="ECO:0000256" key="1">
    <source>
        <dbReference type="ARBA" id="ARBA00038322"/>
    </source>
</evidence>
<dbReference type="GO" id="GO:0016491">
    <property type="term" value="F:oxidoreductase activity"/>
    <property type="evidence" value="ECO:0007669"/>
    <property type="project" value="InterPro"/>
</dbReference>
<dbReference type="SUPFAM" id="SSF51905">
    <property type="entry name" value="FAD/NAD(P)-binding domain"/>
    <property type="match status" value="1"/>
</dbReference>
<reference evidence="3 4" key="1">
    <citation type="submission" date="2022-02" db="EMBL/GenBank/DDBJ databases">
        <title>Paenibacillus sp. MBLB1776 Whole Genome Shotgun Sequencing.</title>
        <authorList>
            <person name="Hwang C.Y."/>
            <person name="Cho E.-S."/>
            <person name="Seo M.-J."/>
        </authorList>
    </citation>
    <scope>NUCLEOTIDE SEQUENCE [LARGE SCALE GENOMIC DNA]</scope>
    <source>
        <strain evidence="3 4">MBLB1776</strain>
    </source>
</reference>
<dbReference type="KEGG" id="paun:MJA45_07710"/>
<proteinExistence type="inferred from homology"/>
<dbReference type="PANTHER" id="PTHR43734:SF1">
    <property type="entry name" value="PHYTOENE DESATURASE"/>
    <property type="match status" value="1"/>
</dbReference>
<keyword evidence="4" id="KW-1185">Reference proteome</keyword>
<protein>
    <submittedName>
        <fullName evidence="3">NAD(P)/FAD-dependent oxidoreductase</fullName>
    </submittedName>
</protein>
<gene>
    <name evidence="3" type="ORF">MJA45_07710</name>
</gene>
<feature type="domain" description="Amine oxidase" evidence="2">
    <location>
        <begin position="14"/>
        <end position="274"/>
    </location>
</feature>
<dbReference type="InterPro" id="IPR002937">
    <property type="entry name" value="Amino_oxidase"/>
</dbReference>
<name>A0AA96LGL7_9BACL</name>
<dbReference type="Gene3D" id="3.50.50.60">
    <property type="entry name" value="FAD/NAD(P)-binding domain"/>
    <property type="match status" value="1"/>
</dbReference>
<organism evidence="3 4">
    <name type="scientific">Paenibacillus aurantius</name>
    <dbReference type="NCBI Taxonomy" id="2918900"/>
    <lineage>
        <taxon>Bacteria</taxon>
        <taxon>Bacillati</taxon>
        <taxon>Bacillota</taxon>
        <taxon>Bacilli</taxon>
        <taxon>Bacillales</taxon>
        <taxon>Paenibacillaceae</taxon>
        <taxon>Paenibacillus</taxon>
    </lineage>
</organism>
<dbReference type="PANTHER" id="PTHR43734">
    <property type="entry name" value="PHYTOENE DESATURASE"/>
    <property type="match status" value="1"/>
</dbReference>
<dbReference type="RefSeq" id="WP_315606687.1">
    <property type="nucleotide sequence ID" value="NZ_CP130318.1"/>
</dbReference>
<comment type="similarity">
    <text evidence="1">Belongs to the carotenoid/retinoid oxidoreductase family. CrtN subfamily.</text>
</comment>
<accession>A0AA96LGL7</accession>
<sequence length="424" mass="47369">MVAKYDVAIVGGGIAGLTAALYLARGGKRVVVLESQNQVGGRAITNKKEGIHFNLGSHALYAGDAYDIFRELNVNRDIFRKVDEFTPYGIWKERVHPFPAAIGSLLKSPLLSVADKYRFGAILMKILKLDTAMIPHMSLRDWMEEHVESPMVRHLLYVLARGGTYVQAPDLQVAGPLFRQMQRSITGVYYLKKGWGSLIEEMGSEARRLGVGVMTGKKVITVEHDEGRVQRVRCENDETIEVSCVILTTSPHISSKLVPSVEQTSLRTWEQQAIPITAACLDIGLRRLPVPKHQFIYGIDQPILMVNASRIKGLELSENDDVQVFQMIKFQGQESDAQEDRRQLEQAMDLVQPGWRRERVTEQYLPKMTVVHDFPHMKRVENPGPAVPQIKGLYVAGDWVSHGEYLAGGAAASAKRASLHILAH</sequence>
<dbReference type="EMBL" id="CP130318">
    <property type="protein sequence ID" value="WNQ12908.1"/>
    <property type="molecule type" value="Genomic_DNA"/>
</dbReference>
<dbReference type="AlphaFoldDB" id="A0AA96LGL7"/>